<protein>
    <submittedName>
        <fullName evidence="1">DUF721 domain-containing protein</fullName>
    </submittedName>
</protein>
<name>A0A6N6N2I8_9BACT</name>
<reference evidence="1 2" key="1">
    <citation type="journal article" date="2017" name="Int. J. Syst. Evol. Microbiol.">
        <title>Desulfovibrio senegalensis sp. nov., a mesophilic sulfate reducer isolated from marine sediment.</title>
        <authorList>
            <person name="Thioye A."/>
            <person name="Gam Z.B.A."/>
            <person name="Mbengue M."/>
            <person name="Cayol J.L."/>
            <person name="Joseph-Bartoli M."/>
            <person name="Toure-Kane C."/>
            <person name="Labat M."/>
        </authorList>
    </citation>
    <scope>NUCLEOTIDE SEQUENCE [LARGE SCALE GENOMIC DNA]</scope>
    <source>
        <strain evidence="1 2">DSM 101509</strain>
    </source>
</reference>
<organism evidence="1 2">
    <name type="scientific">Pseudodesulfovibrio senegalensis</name>
    <dbReference type="NCBI Taxonomy" id="1721087"/>
    <lineage>
        <taxon>Bacteria</taxon>
        <taxon>Pseudomonadati</taxon>
        <taxon>Thermodesulfobacteriota</taxon>
        <taxon>Desulfovibrionia</taxon>
        <taxon>Desulfovibrionales</taxon>
        <taxon>Desulfovibrionaceae</taxon>
    </lineage>
</organism>
<dbReference type="Proteomes" id="UP000438699">
    <property type="component" value="Unassembled WGS sequence"/>
</dbReference>
<sequence>MAYRPNKGNKRKAPVKRIGSQLMPLLEKFDTGDNMRMVRLWRAWDELMGDMADMARPLGHRGNKLILAAHDPVVVQEAHYLAPLILEIVNRFFGEEVFDKVLFELLNGRVPLGRHKAAKKPLAPMKRKKPGVLGTLNSTIDPDSAVGKCYRAYQQIFEEE</sequence>
<gene>
    <name evidence="1" type="ORF">F8A88_06255</name>
</gene>
<comment type="caution">
    <text evidence="1">The sequence shown here is derived from an EMBL/GenBank/DDBJ whole genome shotgun (WGS) entry which is preliminary data.</text>
</comment>
<dbReference type="OrthoDB" id="5471833at2"/>
<evidence type="ECO:0000313" key="1">
    <source>
        <dbReference type="EMBL" id="KAB1442065.1"/>
    </source>
</evidence>
<dbReference type="RefSeq" id="WP_151150287.1">
    <property type="nucleotide sequence ID" value="NZ_WAIE01000002.1"/>
</dbReference>
<dbReference type="AlphaFoldDB" id="A0A6N6N2I8"/>
<dbReference type="InterPro" id="IPR007922">
    <property type="entry name" value="DciA-like"/>
</dbReference>
<evidence type="ECO:0000313" key="2">
    <source>
        <dbReference type="Proteomes" id="UP000438699"/>
    </source>
</evidence>
<proteinExistence type="predicted"/>
<dbReference type="EMBL" id="WAIE01000002">
    <property type="protein sequence ID" value="KAB1442065.1"/>
    <property type="molecule type" value="Genomic_DNA"/>
</dbReference>
<dbReference type="Pfam" id="PF05258">
    <property type="entry name" value="DciA"/>
    <property type="match status" value="1"/>
</dbReference>
<accession>A0A6N6N2I8</accession>
<keyword evidence="2" id="KW-1185">Reference proteome</keyword>